<evidence type="ECO:0000256" key="1">
    <source>
        <dbReference type="PIRSR" id="PIRSR610347-1"/>
    </source>
</evidence>
<dbReference type="Proteomes" id="UP000192596">
    <property type="component" value="Unassembled WGS sequence"/>
</dbReference>
<dbReference type="InParanoid" id="A0A1V8TU60"/>
<dbReference type="InterPro" id="IPR010347">
    <property type="entry name" value="Tdp1"/>
</dbReference>
<keyword evidence="6" id="KW-1185">Reference proteome</keyword>
<dbReference type="SUPFAM" id="SSF56024">
    <property type="entry name" value="Phospholipase D/nuclease"/>
    <property type="match status" value="2"/>
</dbReference>
<evidence type="ECO:0000313" key="6">
    <source>
        <dbReference type="Proteomes" id="UP000192596"/>
    </source>
</evidence>
<dbReference type="Pfam" id="PF06087">
    <property type="entry name" value="Tyr-DNA_phospho"/>
    <property type="match status" value="1"/>
</dbReference>
<dbReference type="GO" id="GO:0017005">
    <property type="term" value="F:3'-tyrosyl-DNA phosphodiesterase activity"/>
    <property type="evidence" value="ECO:0007669"/>
    <property type="project" value="TreeGrafter"/>
</dbReference>
<comment type="caution">
    <text evidence="5">The sequence shown here is derived from an EMBL/GenBank/DDBJ whole genome shotgun (WGS) entry which is preliminary data.</text>
</comment>
<dbReference type="GO" id="GO:0005634">
    <property type="term" value="C:nucleus"/>
    <property type="evidence" value="ECO:0007669"/>
    <property type="project" value="InterPro"/>
</dbReference>
<sequence>MSAPLDLAELARERMAREATKKRARDEAVSPPPSRKTPKLESSTITFDSGARLVSLSSVVDSQQRSRKSAVANTANARLRTVNVSLPTPPSTESTALPDSASRPPGSLAFPKGIVRKTWALGHPREGTDIKLEEVLEPLTLRTAVLSAFQWDPTWLLTKLRRSQTKCIFVMQAKTFEEREQIAEAQVENSSWLRFVFPSMENGVNCMHSKLMLLFHLEKLRIAVPTANLLDFDWGETGVMENSVWLIDLPRLPEGRKIEEKELTEFGKELMFFMRKAGYPQDVLDGVSGFDFAGTAGIAFVHTVGGMSYGADAERTGLPGLARAVRNLDLVARDIEIEFAASSIGSLNDEYLSHFHAAVSGEDMIARASSAASAAKANFFTAKKSLPSDHSIRDKIRIYFPTKETVQDSTAGAAGTICLNRKWFESMAFPRRCFRDYISMRPGLLSHNKILYARGRRKAASISPAQDTQEDSETEDEGETSAAPSAGKVDAAAERASGQVAWAYVGSSNMSESAWGKLVYDKKAKEWKVTCRNWECGVLIPVLTGKEANWDSTNDLAEMSVFDGVVKPPFMIPGVEYDGRKPWYFQEKH</sequence>
<dbReference type="GO" id="GO:0006281">
    <property type="term" value="P:DNA repair"/>
    <property type="evidence" value="ECO:0007669"/>
    <property type="project" value="InterPro"/>
</dbReference>
<dbReference type="PANTHER" id="PTHR12415">
    <property type="entry name" value="TYROSYL-DNA PHOSPHODIESTERASE 1"/>
    <property type="match status" value="1"/>
</dbReference>
<evidence type="ECO:0000256" key="2">
    <source>
        <dbReference type="PIRSR" id="PIRSR610347-2"/>
    </source>
</evidence>
<dbReference type="PANTHER" id="PTHR12415:SF4">
    <property type="entry name" value="TYROSYL-DNA PHOSPHODIESTERASE DOMAIN-CONTAINING PROTEIN"/>
    <property type="match status" value="1"/>
</dbReference>
<dbReference type="GO" id="GO:0003690">
    <property type="term" value="F:double-stranded DNA binding"/>
    <property type="evidence" value="ECO:0007669"/>
    <property type="project" value="TreeGrafter"/>
</dbReference>
<evidence type="ECO:0000313" key="5">
    <source>
        <dbReference type="EMBL" id="OQO14869.1"/>
    </source>
</evidence>
<feature type="region of interest" description="Disordered" evidence="4">
    <location>
        <begin position="1"/>
        <end position="44"/>
    </location>
</feature>
<dbReference type="Gene3D" id="3.30.870.10">
    <property type="entry name" value="Endonuclease Chain A"/>
    <property type="match status" value="2"/>
</dbReference>
<evidence type="ECO:0008006" key="7">
    <source>
        <dbReference type="Google" id="ProtNLM"/>
    </source>
</evidence>
<feature type="region of interest" description="Disordered" evidence="4">
    <location>
        <begin position="82"/>
        <end position="108"/>
    </location>
</feature>
<dbReference type="STRING" id="1507870.A0A1V8TU60"/>
<feature type="site" description="Interaction with DNA" evidence="3">
    <location>
        <position position="511"/>
    </location>
</feature>
<feature type="compositionally biased region" description="Basic and acidic residues" evidence="4">
    <location>
        <begin position="9"/>
        <end position="28"/>
    </location>
</feature>
<evidence type="ECO:0000256" key="4">
    <source>
        <dbReference type="SAM" id="MobiDB-lite"/>
    </source>
</evidence>
<feature type="region of interest" description="Disordered" evidence="4">
    <location>
        <begin position="461"/>
        <end position="490"/>
    </location>
</feature>
<feature type="binding site" evidence="2">
    <location>
        <position position="210"/>
    </location>
    <ligand>
        <name>substrate</name>
    </ligand>
</feature>
<evidence type="ECO:0000256" key="3">
    <source>
        <dbReference type="PIRSR" id="PIRSR610347-3"/>
    </source>
</evidence>
<name>A0A1V8TU60_9PEZI</name>
<protein>
    <recommendedName>
        <fullName evidence="7">PLD phosphodiesterase domain-containing protein</fullName>
    </recommendedName>
</protein>
<accession>A0A1V8TU60</accession>
<dbReference type="CDD" id="cd09122">
    <property type="entry name" value="PLDc_Tdp1_1"/>
    <property type="match status" value="1"/>
</dbReference>
<dbReference type="EMBL" id="NAJO01000001">
    <property type="protein sequence ID" value="OQO14869.1"/>
    <property type="molecule type" value="Genomic_DNA"/>
</dbReference>
<gene>
    <name evidence="5" type="ORF">B0A48_00251</name>
</gene>
<proteinExistence type="predicted"/>
<dbReference type="AlphaFoldDB" id="A0A1V8TU60"/>
<dbReference type="GO" id="GO:0003697">
    <property type="term" value="F:single-stranded DNA binding"/>
    <property type="evidence" value="ECO:0007669"/>
    <property type="project" value="TreeGrafter"/>
</dbReference>
<feature type="active site" description="Proton donor/acceptor" evidence="1">
    <location>
        <position position="447"/>
    </location>
</feature>
<organism evidence="5 6">
    <name type="scientific">Cryoendolithus antarcticus</name>
    <dbReference type="NCBI Taxonomy" id="1507870"/>
    <lineage>
        <taxon>Eukaryota</taxon>
        <taxon>Fungi</taxon>
        <taxon>Dikarya</taxon>
        <taxon>Ascomycota</taxon>
        <taxon>Pezizomycotina</taxon>
        <taxon>Dothideomycetes</taxon>
        <taxon>Dothideomycetidae</taxon>
        <taxon>Cladosporiales</taxon>
        <taxon>Cladosporiaceae</taxon>
        <taxon>Cryoendolithus</taxon>
    </lineage>
</organism>
<dbReference type="OrthoDB" id="47785at2759"/>
<feature type="binding site" evidence="2">
    <location>
        <position position="449"/>
    </location>
    <ligand>
        <name>substrate</name>
    </ligand>
</feature>
<reference evidence="6" key="1">
    <citation type="submission" date="2017-03" db="EMBL/GenBank/DDBJ databases">
        <title>Genomes of endolithic fungi from Antarctica.</title>
        <authorList>
            <person name="Coleine C."/>
            <person name="Masonjones S."/>
            <person name="Stajich J.E."/>
        </authorList>
    </citation>
    <scope>NUCLEOTIDE SEQUENCE [LARGE SCALE GENOMIC DNA]</scope>
    <source>
        <strain evidence="6">CCFEE 5527</strain>
    </source>
</reference>
<feature type="active site" description="Nucleophile" evidence="1">
    <location>
        <position position="208"/>
    </location>
</feature>
<feature type="compositionally biased region" description="Acidic residues" evidence="4">
    <location>
        <begin position="468"/>
        <end position="479"/>
    </location>
</feature>
<feature type="compositionally biased region" description="Polar residues" evidence="4">
    <location>
        <begin position="82"/>
        <end position="97"/>
    </location>
</feature>